<evidence type="ECO:0000313" key="1">
    <source>
        <dbReference type="EMBL" id="OAV61222.1"/>
    </source>
</evidence>
<comment type="caution">
    <text evidence="1">The sequence shown here is derived from an EMBL/GenBank/DDBJ whole genome shotgun (WGS) entry which is preliminary data.</text>
</comment>
<dbReference type="RefSeq" id="WP_043057737.1">
    <property type="nucleotide sequence ID" value="NZ_LXEY01000017.1"/>
</dbReference>
<dbReference type="SUPFAM" id="SSF53254">
    <property type="entry name" value="Phosphoglycerate mutase-like"/>
    <property type="match status" value="1"/>
</dbReference>
<dbReference type="OrthoDB" id="4120859at2"/>
<gene>
    <name evidence="1" type="ORF">A6F49_09630</name>
</gene>
<dbReference type="InterPro" id="IPR050275">
    <property type="entry name" value="PGM_Phosphatase"/>
</dbReference>
<sequence length="217" mass="23629">MNAENETRTTLVLLVRHGQTPTTGKILPGRAPGLYLSEHGMQQAQRVAERLATLPISAIYSSPMERTKQTAEPTGARCGLPVVEEPGLLEGDFGDWTGAKLTALMNLPEWTTVQHQPDQFRFPNGESFVEIRDRMAETLEKLRQQHPGGTVVCFSHADPIRIAVADALGTPLNRFQRISISPCSVSAIAYQTEPADSEPSVLTVNSTLESLAGLRPS</sequence>
<dbReference type="CDD" id="cd07067">
    <property type="entry name" value="HP_PGM_like"/>
    <property type="match status" value="1"/>
</dbReference>
<dbReference type="Pfam" id="PF00300">
    <property type="entry name" value="His_Phos_1"/>
    <property type="match status" value="1"/>
</dbReference>
<dbReference type="GO" id="GO:0016791">
    <property type="term" value="F:phosphatase activity"/>
    <property type="evidence" value="ECO:0007669"/>
    <property type="project" value="TreeGrafter"/>
</dbReference>
<protein>
    <submittedName>
        <fullName evidence="1">Phosphoglycerate mutase</fullName>
    </submittedName>
</protein>
<proteinExistence type="predicted"/>
<dbReference type="Gene3D" id="3.40.50.1240">
    <property type="entry name" value="Phosphoglycerate mutase-like"/>
    <property type="match status" value="1"/>
</dbReference>
<reference evidence="1 2" key="1">
    <citation type="submission" date="2016-04" db="EMBL/GenBank/DDBJ databases">
        <title>First whole genome shotgun sequence of the bacterium Enteractinococcus sp. strain UASWS1574.</title>
        <authorList>
            <person name="Crovadore J."/>
            <person name="Chablais R."/>
            <person name="Lefort F."/>
        </authorList>
    </citation>
    <scope>NUCLEOTIDE SEQUENCE [LARGE SCALE GENOMIC DNA]</scope>
    <source>
        <strain evidence="1 2">UASWS1574</strain>
    </source>
</reference>
<organism evidence="1 2">
    <name type="scientific">Enteractinococcus helveticum</name>
    <dbReference type="NCBI Taxonomy" id="1837282"/>
    <lineage>
        <taxon>Bacteria</taxon>
        <taxon>Bacillati</taxon>
        <taxon>Actinomycetota</taxon>
        <taxon>Actinomycetes</taxon>
        <taxon>Micrococcales</taxon>
        <taxon>Micrococcaceae</taxon>
    </lineage>
</organism>
<dbReference type="GO" id="GO:0005737">
    <property type="term" value="C:cytoplasm"/>
    <property type="evidence" value="ECO:0007669"/>
    <property type="project" value="TreeGrafter"/>
</dbReference>
<accession>A0A1B7LZU8</accession>
<name>A0A1B7LZU8_9MICC</name>
<dbReference type="PANTHER" id="PTHR48100:SF62">
    <property type="entry name" value="GLUCOSYL-3-PHOSPHOGLYCERATE PHOSPHATASE"/>
    <property type="match status" value="1"/>
</dbReference>
<dbReference type="InterPro" id="IPR013078">
    <property type="entry name" value="His_Pase_superF_clade-1"/>
</dbReference>
<keyword evidence="2" id="KW-1185">Reference proteome</keyword>
<dbReference type="InterPro" id="IPR029033">
    <property type="entry name" value="His_PPase_superfam"/>
</dbReference>
<dbReference type="EMBL" id="LXEY01000017">
    <property type="protein sequence ID" value="OAV61222.1"/>
    <property type="molecule type" value="Genomic_DNA"/>
</dbReference>
<dbReference type="AlphaFoldDB" id="A0A1B7LZU8"/>
<dbReference type="PANTHER" id="PTHR48100">
    <property type="entry name" value="BROAD-SPECIFICITY PHOSPHATASE YOR283W-RELATED"/>
    <property type="match status" value="1"/>
</dbReference>
<dbReference type="SMART" id="SM00855">
    <property type="entry name" value="PGAM"/>
    <property type="match status" value="1"/>
</dbReference>
<dbReference type="STRING" id="1837282.A6F49_09630"/>
<dbReference type="Proteomes" id="UP000078292">
    <property type="component" value="Unassembled WGS sequence"/>
</dbReference>
<evidence type="ECO:0000313" key="2">
    <source>
        <dbReference type="Proteomes" id="UP000078292"/>
    </source>
</evidence>